<dbReference type="PANTHER" id="PTHR47326">
    <property type="entry name" value="TRANSPOSABLE ELEMENT TC3 TRANSPOSASE-LIKE PROTEIN"/>
    <property type="match status" value="1"/>
</dbReference>
<dbReference type="Gene3D" id="3.30.420.10">
    <property type="entry name" value="Ribonuclease H-like superfamily/Ribonuclease H"/>
    <property type="match status" value="1"/>
</dbReference>
<protein>
    <submittedName>
        <fullName evidence="1">T-complex protein 1 subunit delta</fullName>
    </submittedName>
</protein>
<comment type="caution">
    <text evidence="1">The sequence shown here is derived from an EMBL/GenBank/DDBJ whole genome shotgun (WGS) entry which is preliminary data.</text>
</comment>
<keyword evidence="2" id="KW-1185">Reference proteome</keyword>
<organism evidence="1 2">
    <name type="scientific">Nephila pilipes</name>
    <name type="common">Giant wood spider</name>
    <name type="synonym">Nephila maculata</name>
    <dbReference type="NCBI Taxonomy" id="299642"/>
    <lineage>
        <taxon>Eukaryota</taxon>
        <taxon>Metazoa</taxon>
        <taxon>Ecdysozoa</taxon>
        <taxon>Arthropoda</taxon>
        <taxon>Chelicerata</taxon>
        <taxon>Arachnida</taxon>
        <taxon>Araneae</taxon>
        <taxon>Araneomorphae</taxon>
        <taxon>Entelegynae</taxon>
        <taxon>Araneoidea</taxon>
        <taxon>Nephilidae</taxon>
        <taxon>Nephila</taxon>
    </lineage>
</organism>
<dbReference type="InterPro" id="IPR036397">
    <property type="entry name" value="RNaseH_sf"/>
</dbReference>
<gene>
    <name evidence="1" type="ORF">NPIL_212361</name>
</gene>
<dbReference type="AlphaFoldDB" id="A0A8X6TQQ0"/>
<reference evidence="1" key="1">
    <citation type="submission" date="2020-08" db="EMBL/GenBank/DDBJ databases">
        <title>Multicomponent nature underlies the extraordinary mechanical properties of spider dragline silk.</title>
        <authorList>
            <person name="Kono N."/>
            <person name="Nakamura H."/>
            <person name="Mori M."/>
            <person name="Yoshida Y."/>
            <person name="Ohtoshi R."/>
            <person name="Malay A.D."/>
            <person name="Moran D.A.P."/>
            <person name="Tomita M."/>
            <person name="Numata K."/>
            <person name="Arakawa K."/>
        </authorList>
    </citation>
    <scope>NUCLEOTIDE SEQUENCE</scope>
</reference>
<evidence type="ECO:0000313" key="1">
    <source>
        <dbReference type="EMBL" id="GFT37136.1"/>
    </source>
</evidence>
<dbReference type="EMBL" id="BMAW01109147">
    <property type="protein sequence ID" value="GFT37136.1"/>
    <property type="molecule type" value="Genomic_DNA"/>
</dbReference>
<evidence type="ECO:0000313" key="2">
    <source>
        <dbReference type="Proteomes" id="UP000887013"/>
    </source>
</evidence>
<dbReference type="Proteomes" id="UP000887013">
    <property type="component" value="Unassembled WGS sequence"/>
</dbReference>
<sequence>MQDGARPYRRADVFEVLNEHFSNRIIWLDYPSHFQGGIEGPPYSPDLNPCDYYLWGYLKSKVGQTSPTNLPELINRHYNCCRHD</sequence>
<dbReference type="PANTHER" id="PTHR47326:SF1">
    <property type="entry name" value="HTH PSQ-TYPE DOMAIN-CONTAINING PROTEIN"/>
    <property type="match status" value="1"/>
</dbReference>
<accession>A0A8X6TQQ0</accession>
<dbReference type="GO" id="GO:0003676">
    <property type="term" value="F:nucleic acid binding"/>
    <property type="evidence" value="ECO:0007669"/>
    <property type="project" value="InterPro"/>
</dbReference>
<proteinExistence type="predicted"/>
<dbReference type="OrthoDB" id="6436543at2759"/>
<name>A0A8X6TQQ0_NEPPI</name>